<name>A0A6A5TWP5_9PLEO</name>
<gene>
    <name evidence="1" type="ORF">CC80DRAFT_548250</name>
</gene>
<keyword evidence="2" id="KW-1185">Reference proteome</keyword>
<proteinExistence type="predicted"/>
<sequence>MPSRRSGDAILIEEGVGRAREVVDTYVEYKKLFDTYFEASLINSFWSFERAYILDTDSERGSCHLDYRGPIENRVCLDERHGRTYWVYSIDRSQENDSMHRKQAYVHGPRGYQDFRDINHLDLTLNDVVRSSIYVDETGIKDDIVFGKPDDIQRRLTSTLTSRWNSTMNPGRLACPCA</sequence>
<evidence type="ECO:0000313" key="1">
    <source>
        <dbReference type="EMBL" id="KAF1956754.1"/>
    </source>
</evidence>
<dbReference type="AlphaFoldDB" id="A0A6A5TWP5"/>
<dbReference type="Proteomes" id="UP000800035">
    <property type="component" value="Unassembled WGS sequence"/>
</dbReference>
<protein>
    <submittedName>
        <fullName evidence="1">Uncharacterized protein</fullName>
    </submittedName>
</protein>
<dbReference type="OrthoDB" id="3800526at2759"/>
<dbReference type="EMBL" id="ML976991">
    <property type="protein sequence ID" value="KAF1956754.1"/>
    <property type="molecule type" value="Genomic_DNA"/>
</dbReference>
<accession>A0A6A5TWP5</accession>
<reference evidence="1" key="1">
    <citation type="journal article" date="2020" name="Stud. Mycol.">
        <title>101 Dothideomycetes genomes: a test case for predicting lifestyles and emergence of pathogens.</title>
        <authorList>
            <person name="Haridas S."/>
            <person name="Albert R."/>
            <person name="Binder M."/>
            <person name="Bloem J."/>
            <person name="Labutti K."/>
            <person name="Salamov A."/>
            <person name="Andreopoulos B."/>
            <person name="Baker S."/>
            <person name="Barry K."/>
            <person name="Bills G."/>
            <person name="Bluhm B."/>
            <person name="Cannon C."/>
            <person name="Castanera R."/>
            <person name="Culley D."/>
            <person name="Daum C."/>
            <person name="Ezra D."/>
            <person name="Gonzalez J."/>
            <person name="Henrissat B."/>
            <person name="Kuo A."/>
            <person name="Liang C."/>
            <person name="Lipzen A."/>
            <person name="Lutzoni F."/>
            <person name="Magnuson J."/>
            <person name="Mondo S."/>
            <person name="Nolan M."/>
            <person name="Ohm R."/>
            <person name="Pangilinan J."/>
            <person name="Park H.-J."/>
            <person name="Ramirez L."/>
            <person name="Alfaro M."/>
            <person name="Sun H."/>
            <person name="Tritt A."/>
            <person name="Yoshinaga Y."/>
            <person name="Zwiers L.-H."/>
            <person name="Turgeon B."/>
            <person name="Goodwin S."/>
            <person name="Spatafora J."/>
            <person name="Crous P."/>
            <person name="Grigoriev I."/>
        </authorList>
    </citation>
    <scope>NUCLEOTIDE SEQUENCE</scope>
    <source>
        <strain evidence="1">CBS 675.92</strain>
    </source>
</reference>
<organism evidence="1 2">
    <name type="scientific">Byssothecium circinans</name>
    <dbReference type="NCBI Taxonomy" id="147558"/>
    <lineage>
        <taxon>Eukaryota</taxon>
        <taxon>Fungi</taxon>
        <taxon>Dikarya</taxon>
        <taxon>Ascomycota</taxon>
        <taxon>Pezizomycotina</taxon>
        <taxon>Dothideomycetes</taxon>
        <taxon>Pleosporomycetidae</taxon>
        <taxon>Pleosporales</taxon>
        <taxon>Massarineae</taxon>
        <taxon>Massarinaceae</taxon>
        <taxon>Byssothecium</taxon>
    </lineage>
</organism>
<evidence type="ECO:0000313" key="2">
    <source>
        <dbReference type="Proteomes" id="UP000800035"/>
    </source>
</evidence>